<dbReference type="Pfam" id="PF01963">
    <property type="entry name" value="TraB_PrgY_gumN"/>
    <property type="match status" value="1"/>
</dbReference>
<protein>
    <recommendedName>
        <fullName evidence="3">TraB/GumN family protein</fullName>
    </recommendedName>
</protein>
<dbReference type="PANTHER" id="PTHR40590:SF1">
    <property type="entry name" value="CYTOPLASMIC PROTEIN"/>
    <property type="match status" value="1"/>
</dbReference>
<dbReference type="InterPro" id="IPR047111">
    <property type="entry name" value="YbaP-like"/>
</dbReference>
<name>A0A917GJ05_9FLAO</name>
<evidence type="ECO:0000313" key="1">
    <source>
        <dbReference type="EMBL" id="GGG47716.1"/>
    </source>
</evidence>
<dbReference type="Proteomes" id="UP000625976">
    <property type="component" value="Unassembled WGS sequence"/>
</dbReference>
<evidence type="ECO:0008006" key="3">
    <source>
        <dbReference type="Google" id="ProtNLM"/>
    </source>
</evidence>
<gene>
    <name evidence="1" type="ORF">GCM10010976_18880</name>
</gene>
<keyword evidence="2" id="KW-1185">Reference proteome</keyword>
<organism evidence="1 2">
    <name type="scientific">Bizionia arctica</name>
    <dbReference type="NCBI Taxonomy" id="1495645"/>
    <lineage>
        <taxon>Bacteria</taxon>
        <taxon>Pseudomonadati</taxon>
        <taxon>Bacteroidota</taxon>
        <taxon>Flavobacteriia</taxon>
        <taxon>Flavobacteriales</taxon>
        <taxon>Flavobacteriaceae</taxon>
        <taxon>Bizionia</taxon>
    </lineage>
</organism>
<dbReference type="PANTHER" id="PTHR40590">
    <property type="entry name" value="CYTOPLASMIC PROTEIN-RELATED"/>
    <property type="match status" value="1"/>
</dbReference>
<dbReference type="InterPro" id="IPR002816">
    <property type="entry name" value="TraB/PrgY/GumN_fam"/>
</dbReference>
<reference evidence="1" key="1">
    <citation type="journal article" date="2014" name="Int. J. Syst. Evol. Microbiol.">
        <title>Complete genome sequence of Corynebacterium casei LMG S-19264T (=DSM 44701T), isolated from a smear-ripened cheese.</title>
        <authorList>
            <consortium name="US DOE Joint Genome Institute (JGI-PGF)"/>
            <person name="Walter F."/>
            <person name="Albersmeier A."/>
            <person name="Kalinowski J."/>
            <person name="Ruckert C."/>
        </authorList>
    </citation>
    <scope>NUCLEOTIDE SEQUENCE</scope>
    <source>
        <strain evidence="1">CGMCC 1.12751</strain>
    </source>
</reference>
<dbReference type="EMBL" id="BMFQ01000002">
    <property type="protein sequence ID" value="GGG47716.1"/>
    <property type="molecule type" value="Genomic_DNA"/>
</dbReference>
<sequence>MTISYIGISQNTILWKVTDTINNKTSFVVGTFHQLGNSFVDSIPEIQESLYQSELAIFESVSKIAETRELINQREKSYEIEKKLNKKDFKNLLEISKDWEVDIYKLKPIEVRWKLQQEFQNIICETVKPIDKWTHFDSYLQELAEQKQIEVLGLETDSVQLNFIYKQYKYPSWKDEKRNLSYLIKQMTTDNPNMNPCNLVNEYKAFDLNYDFEKPCSIDVLIIERNENWLKILPQLMQEKNCFVAVGFYHLKNDCGILQQLKNMGFIVEPVKIQSKVVD</sequence>
<dbReference type="AlphaFoldDB" id="A0A917GJ05"/>
<proteinExistence type="predicted"/>
<evidence type="ECO:0000313" key="2">
    <source>
        <dbReference type="Proteomes" id="UP000625976"/>
    </source>
</evidence>
<reference evidence="1" key="2">
    <citation type="submission" date="2020-09" db="EMBL/GenBank/DDBJ databases">
        <authorList>
            <person name="Sun Q."/>
            <person name="Zhou Y."/>
        </authorList>
    </citation>
    <scope>NUCLEOTIDE SEQUENCE</scope>
    <source>
        <strain evidence="1">CGMCC 1.12751</strain>
    </source>
</reference>
<comment type="caution">
    <text evidence="1">The sequence shown here is derived from an EMBL/GenBank/DDBJ whole genome shotgun (WGS) entry which is preliminary data.</text>
</comment>
<dbReference type="CDD" id="cd14789">
    <property type="entry name" value="Tiki"/>
    <property type="match status" value="1"/>
</dbReference>
<accession>A0A917GJ05</accession>